<dbReference type="PANTHER" id="PTHR13097:SF7">
    <property type="entry name" value="GENERAL TRANSCRIPTION FACTOR IIE SUBUNIT 1"/>
    <property type="match status" value="1"/>
</dbReference>
<name>E3GW83_METFV</name>
<dbReference type="InterPro" id="IPR017919">
    <property type="entry name" value="TFIIE/TFIIEa_HTH"/>
</dbReference>
<comment type="similarity">
    <text evidence="4">Belongs to the TFE family.</text>
</comment>
<dbReference type="SUPFAM" id="SSF46785">
    <property type="entry name" value="Winged helix' DNA-binding domain"/>
    <property type="match status" value="1"/>
</dbReference>
<dbReference type="HAMAP" id="MF_01909">
    <property type="entry name" value="TFE_arch"/>
    <property type="match status" value="1"/>
</dbReference>
<dbReference type="GO" id="GO:0003677">
    <property type="term" value="F:DNA binding"/>
    <property type="evidence" value="ECO:0007669"/>
    <property type="project" value="UniProtKB-KW"/>
</dbReference>
<dbReference type="PROSITE" id="PS51344">
    <property type="entry name" value="HTH_TFE_IIE"/>
    <property type="match status" value="1"/>
</dbReference>
<dbReference type="Pfam" id="PF02002">
    <property type="entry name" value="TFIIE_alpha"/>
    <property type="match status" value="1"/>
</dbReference>
<organism evidence="7 8">
    <name type="scientific">Methanothermus fervidus (strain ATCC 43054 / DSM 2088 / JCM 10308 / V24 S)</name>
    <dbReference type="NCBI Taxonomy" id="523846"/>
    <lineage>
        <taxon>Archaea</taxon>
        <taxon>Methanobacteriati</taxon>
        <taxon>Methanobacteriota</taxon>
        <taxon>Methanomada group</taxon>
        <taxon>Methanobacteria</taxon>
        <taxon>Methanobacteriales</taxon>
        <taxon>Methanothermaceae</taxon>
        <taxon>Methanothermus</taxon>
    </lineage>
</organism>
<feature type="domain" description="HTH TFE/IIEalpha-type" evidence="6">
    <location>
        <begin position="1"/>
        <end position="89"/>
    </location>
</feature>
<dbReference type="GO" id="GO:0006355">
    <property type="term" value="P:regulation of DNA-templated transcription"/>
    <property type="evidence" value="ECO:0007669"/>
    <property type="project" value="UniProtKB-UniRule"/>
</dbReference>
<comment type="domain">
    <text evidence="4">The winged helix domain is involved in binding to DNA in the preinitiation complex.</text>
</comment>
<dbReference type="InterPro" id="IPR036388">
    <property type="entry name" value="WH-like_DNA-bd_sf"/>
</dbReference>
<dbReference type="EMBL" id="CP002278">
    <property type="protein sequence ID" value="ADP77848.1"/>
    <property type="molecule type" value="Genomic_DNA"/>
</dbReference>
<reference evidence="7 8" key="1">
    <citation type="journal article" date="2010" name="Stand. Genomic Sci.">
        <title>Complete genome sequence of Methanothermus fervidus type strain (V24S).</title>
        <authorList>
            <person name="Anderson I."/>
            <person name="Djao O.D."/>
            <person name="Misra M."/>
            <person name="Chertkov O."/>
            <person name="Nolan M."/>
            <person name="Lucas S."/>
            <person name="Lapidus A."/>
            <person name="Del Rio T.G."/>
            <person name="Tice H."/>
            <person name="Cheng J.F."/>
            <person name="Tapia R."/>
            <person name="Han C."/>
            <person name="Goodwin L."/>
            <person name="Pitluck S."/>
            <person name="Liolios K."/>
            <person name="Ivanova N."/>
            <person name="Mavromatis K."/>
            <person name="Mikhailova N."/>
            <person name="Pati A."/>
            <person name="Brambilla E."/>
            <person name="Chen A."/>
            <person name="Palaniappan K."/>
            <person name="Land M."/>
            <person name="Hauser L."/>
            <person name="Chang Y.J."/>
            <person name="Jeffries C.D."/>
            <person name="Sikorski J."/>
            <person name="Spring S."/>
            <person name="Rohde M."/>
            <person name="Eichinger K."/>
            <person name="Huber H."/>
            <person name="Wirth R."/>
            <person name="Goker M."/>
            <person name="Detter J.C."/>
            <person name="Woyke T."/>
            <person name="Bristow J."/>
            <person name="Eisen J.A."/>
            <person name="Markowitz V."/>
            <person name="Hugenholtz P."/>
            <person name="Klenk H.P."/>
            <person name="Kyrpides N.C."/>
        </authorList>
    </citation>
    <scope>NUCLEOTIDE SEQUENCE [LARGE SCALE GENOMIC DNA]</scope>
    <source>
        <strain evidence="8">ATCC 43054 / DSM 2088 / JCM 10308 / V24 S</strain>
    </source>
</reference>
<dbReference type="OrthoDB" id="5935at2157"/>
<dbReference type="Proteomes" id="UP000002315">
    <property type="component" value="Chromosome"/>
</dbReference>
<dbReference type="PIRSF" id="PIRSF006373">
    <property type="entry name" value="TF_E_archaea"/>
    <property type="match status" value="1"/>
</dbReference>
<accession>E3GW83</accession>
<dbReference type="InterPro" id="IPR024550">
    <property type="entry name" value="TFIIEa/SarR/Rpc3_HTH_dom"/>
</dbReference>
<dbReference type="InterPro" id="IPR002853">
    <property type="entry name" value="TFIIE_asu"/>
</dbReference>
<comment type="function">
    <text evidence="4">Transcription factor that plays a role in the activation of archaeal genes transcribed by RNA polymerase. Facilitates transcription initiation by enhancing TATA-box recognition by TATA-box-binding protein (Tbp), and transcription factor B (Tfb) and RNA polymerase recruitment. Not absolutely required for transcription in vitro, but particularly important in cases where Tbp or Tfb function is not optimal. It dynamically alters the nucleic acid-binding properties of RNA polymerases by stabilizing the initiation complex and destabilizing elongation complexes. Seems to translocate with the RNA polymerase following initiation and acts by binding to the non template strand of the transcription bubble in elongation complexes.</text>
</comment>
<evidence type="ECO:0000256" key="3">
    <source>
        <dbReference type="ARBA" id="ARBA00023163"/>
    </source>
</evidence>
<evidence type="ECO:0000256" key="5">
    <source>
        <dbReference type="NCBIfam" id="TIGR00373"/>
    </source>
</evidence>
<dbReference type="NCBIfam" id="TIGR00373">
    <property type="entry name" value="transcription factor E"/>
    <property type="match status" value="1"/>
</dbReference>
<evidence type="ECO:0000259" key="6">
    <source>
        <dbReference type="PROSITE" id="PS51344"/>
    </source>
</evidence>
<dbReference type="Gene3D" id="1.10.10.10">
    <property type="entry name" value="Winged helix-like DNA-binding domain superfamily/Winged helix DNA-binding domain"/>
    <property type="match status" value="1"/>
</dbReference>
<evidence type="ECO:0000256" key="1">
    <source>
        <dbReference type="ARBA" id="ARBA00023015"/>
    </source>
</evidence>
<dbReference type="InterPro" id="IPR036390">
    <property type="entry name" value="WH_DNA-bd_sf"/>
</dbReference>
<keyword evidence="1 4" id="KW-0805">Transcription regulation</keyword>
<dbReference type="InterPro" id="IPR016481">
    <property type="entry name" value="TF_E_archaea"/>
</dbReference>
<dbReference type="STRING" id="523846.Mfer_1053"/>
<keyword evidence="8" id="KW-1185">Reference proteome</keyword>
<evidence type="ECO:0000313" key="8">
    <source>
        <dbReference type="Proteomes" id="UP000002315"/>
    </source>
</evidence>
<protein>
    <recommendedName>
        <fullName evidence="4 5">Transcription factor E</fullName>
        <shortName evidence="4">TFE</shortName>
    </recommendedName>
    <alternativeName>
        <fullName evidence="4">TFIIE subunit alpha homolog</fullName>
    </alternativeName>
    <alternativeName>
        <fullName evidence="4">Transcription initiation factor TFIIE</fullName>
    </alternativeName>
</protein>
<dbReference type="GO" id="GO:0006367">
    <property type="term" value="P:transcription initiation at RNA polymerase II promoter"/>
    <property type="evidence" value="ECO:0007669"/>
    <property type="project" value="InterPro"/>
</dbReference>
<dbReference type="InterPro" id="IPR039997">
    <property type="entry name" value="TFE"/>
</dbReference>
<proteinExistence type="inferred from homology"/>
<evidence type="ECO:0000313" key="7">
    <source>
        <dbReference type="EMBL" id="ADP77848.1"/>
    </source>
</evidence>
<comment type="subunit">
    <text evidence="4">Monomer. Interaction with RNA polymerase subunits RpoF and RpoE is necessary for Tfe stimulatory transcription activity. Able to interact with Tbp and RNA polymerase in the absence of DNA promoter. Interacts both with the preinitiation and elongation complexes.</text>
</comment>
<gene>
    <name evidence="4" type="primary">tfe</name>
    <name evidence="7" type="ordered locus">Mfer_1053</name>
</gene>
<dbReference type="AlphaFoldDB" id="E3GW83"/>
<dbReference type="HOGENOM" id="CLU_100097_0_0_2"/>
<keyword evidence="2 4" id="KW-0238">DNA-binding</keyword>
<keyword evidence="3 4" id="KW-0804">Transcription</keyword>
<dbReference type="SMART" id="SM00531">
    <property type="entry name" value="TFIIE"/>
    <property type="match status" value="1"/>
</dbReference>
<evidence type="ECO:0000256" key="2">
    <source>
        <dbReference type="ARBA" id="ARBA00023125"/>
    </source>
</evidence>
<dbReference type="KEGG" id="mfv:Mfer_1053"/>
<evidence type="ECO:0000256" key="4">
    <source>
        <dbReference type="HAMAP-Rule" id="MF_01909"/>
    </source>
</evidence>
<sequence>MLEKHGIIDELLEDLSEEEKKNSLLIIKCLENGLTTDEEIAENIDIKLNKVRKILYMLYDRGIVSYRRSKDPKTQWYRYSWKFEPEKLERIIKRKHEKIVRSLEKTLEFEKNNIFFECENGDFRCTFEEAMEYNFHCPKCNSKLEYIDNSEIINEIERKINFYRNNGSNNVEE</sequence>
<dbReference type="PANTHER" id="PTHR13097">
    <property type="entry name" value="TRANSCRIPTION INITIATION FACTOR IIE, ALPHA SUBUNIT"/>
    <property type="match status" value="1"/>
</dbReference>
<dbReference type="NCBIfam" id="NF004910">
    <property type="entry name" value="PRK06266.1"/>
    <property type="match status" value="1"/>
</dbReference>